<dbReference type="FunFam" id="3.30.300.30:FF:000005">
    <property type="entry name" value="Acyl-coenzyme A synthetase ACSM5, mitochondrial"/>
    <property type="match status" value="1"/>
</dbReference>
<dbReference type="GO" id="GO:0005524">
    <property type="term" value="F:ATP binding"/>
    <property type="evidence" value="ECO:0007669"/>
    <property type="project" value="UniProtKB-KW"/>
</dbReference>
<dbReference type="GO" id="GO:0003677">
    <property type="term" value="F:DNA binding"/>
    <property type="evidence" value="ECO:0007669"/>
    <property type="project" value="InterPro"/>
</dbReference>
<dbReference type="InterPro" id="IPR009061">
    <property type="entry name" value="DNA-bd_dom_put_sf"/>
</dbReference>
<dbReference type="EMBL" id="CP096115">
    <property type="protein sequence ID" value="UUX93891.1"/>
    <property type="molecule type" value="Genomic_DNA"/>
</dbReference>
<dbReference type="PROSITE" id="PS00455">
    <property type="entry name" value="AMP_BINDING"/>
    <property type="match status" value="1"/>
</dbReference>
<dbReference type="RefSeq" id="WP_257744025.1">
    <property type="nucleotide sequence ID" value="NZ_CP096115.1"/>
</dbReference>
<organism evidence="8 9">
    <name type="scientific">Methanoplanus endosymbiosus</name>
    <dbReference type="NCBI Taxonomy" id="33865"/>
    <lineage>
        <taxon>Archaea</taxon>
        <taxon>Methanobacteriati</taxon>
        <taxon>Methanobacteriota</taxon>
        <taxon>Stenosarchaea group</taxon>
        <taxon>Methanomicrobia</taxon>
        <taxon>Methanomicrobiales</taxon>
        <taxon>Methanomicrobiaceae</taxon>
        <taxon>Methanoplanus</taxon>
    </lineage>
</organism>
<dbReference type="Pfam" id="PF12728">
    <property type="entry name" value="HTH_17"/>
    <property type="match status" value="1"/>
</dbReference>
<dbReference type="InterPro" id="IPR010093">
    <property type="entry name" value="SinI_DNA-bd"/>
</dbReference>
<dbReference type="GO" id="GO:0006637">
    <property type="term" value="P:acyl-CoA metabolic process"/>
    <property type="evidence" value="ECO:0007669"/>
    <property type="project" value="TreeGrafter"/>
</dbReference>
<dbReference type="GO" id="GO:0006633">
    <property type="term" value="P:fatty acid biosynthetic process"/>
    <property type="evidence" value="ECO:0007669"/>
    <property type="project" value="TreeGrafter"/>
</dbReference>
<evidence type="ECO:0000256" key="2">
    <source>
        <dbReference type="ARBA" id="ARBA00022598"/>
    </source>
</evidence>
<dbReference type="InterPro" id="IPR041657">
    <property type="entry name" value="HTH_17"/>
</dbReference>
<sequence length="625" mass="70978">MDYNDEKFYTPQEVADRLKVEARTVHAWLRDGTMKGMKVGRLWRISESEVVRAKSGEKAPESQSYSRKNRKISGIHNMMDYDETKKNYNIEVPEYFNFGYDVVDHWAETDRNKLAMIWVDQDGHEKKYSFRDMKNLSNQAANIFLKYNVNKGDRVLIMLPRIPEWWIFVTAIIKLGAVVCPCPVLLTPKDLKYRINAGKFSMVITDLENAPKVNEICDKCPTLRSRFLADGELEGWASFPFELLYPAPVSHKSVSMPADFRTRSDDPMLIYFTSGTTGEPKMVLHDNGYPLGHKVTAELWHDLTPNDVHFTSSDTGWAKCAWGKIFGQWIAGACLLIIDVRGKFEATKLLPVIEKYEVTSFCCPPTIYRMLILADLSKFDLSELRHCTSAGEPLNPEVIRVWQEGTGLTIHEGYGQTETCCAIASFACMENKPGSMGKPSPGWNIELHDDDGKLVGNYEEGRIAISLNPKPVGLLVEYLDNDEANAESFVDGFYYTGDKAYRDDDGYLWFVGRNDDVIKSSGYRIGPFEVESALLEHPAVKESAVVGSPDRIRGLVVKAFVVLNEGFEPGDELVRDIQKFVKRITAPYKYPRLIDFVEELPKTLSGKIKRNELRDGEVKKFRKAE</sequence>
<reference evidence="8" key="1">
    <citation type="submission" date="2022-04" db="EMBL/GenBank/DDBJ databases">
        <title>Complete genome of Methanoplanus endosymbiosus DSM 3599.</title>
        <authorList>
            <person name="Chen S.-C."/>
            <person name="You Y.-T."/>
            <person name="Zhou Y.-Z."/>
            <person name="Lai M.-C."/>
        </authorList>
    </citation>
    <scope>NUCLEOTIDE SEQUENCE</scope>
    <source>
        <strain evidence="8">DSM 3599</strain>
    </source>
</reference>
<dbReference type="Pfam" id="PF00501">
    <property type="entry name" value="AMP-binding"/>
    <property type="match status" value="1"/>
</dbReference>
<keyword evidence="2" id="KW-0436">Ligase</keyword>
<dbReference type="Gene3D" id="3.40.50.12780">
    <property type="entry name" value="N-terminal domain of ligase-like"/>
    <property type="match status" value="1"/>
</dbReference>
<dbReference type="Proteomes" id="UP001060368">
    <property type="component" value="Chromosome"/>
</dbReference>
<dbReference type="PANTHER" id="PTHR43605">
    <property type="entry name" value="ACYL-COENZYME A SYNTHETASE"/>
    <property type="match status" value="1"/>
</dbReference>
<evidence type="ECO:0000256" key="3">
    <source>
        <dbReference type="ARBA" id="ARBA00022741"/>
    </source>
</evidence>
<proteinExistence type="inferred from homology"/>
<comment type="similarity">
    <text evidence="1">Belongs to the ATP-dependent AMP-binding enzyme family.</text>
</comment>
<dbReference type="InterPro" id="IPR020845">
    <property type="entry name" value="AMP-binding_CS"/>
</dbReference>
<feature type="domain" description="AMP-binding enzyme C-terminal" evidence="7">
    <location>
        <begin position="529"/>
        <end position="607"/>
    </location>
</feature>
<evidence type="ECO:0000259" key="5">
    <source>
        <dbReference type="Pfam" id="PF00501"/>
    </source>
</evidence>
<feature type="domain" description="Helix-turn-helix" evidence="6">
    <location>
        <begin position="8"/>
        <end position="52"/>
    </location>
</feature>
<dbReference type="KEGG" id="mend:L6E24_12240"/>
<evidence type="ECO:0000259" key="7">
    <source>
        <dbReference type="Pfam" id="PF13193"/>
    </source>
</evidence>
<dbReference type="PANTHER" id="PTHR43605:SF10">
    <property type="entry name" value="ACYL-COA SYNTHETASE MEDIUM CHAIN FAMILY MEMBER 3"/>
    <property type="match status" value="1"/>
</dbReference>
<keyword evidence="9" id="KW-1185">Reference proteome</keyword>
<dbReference type="GO" id="GO:0015645">
    <property type="term" value="F:fatty acid ligase activity"/>
    <property type="evidence" value="ECO:0007669"/>
    <property type="project" value="TreeGrafter"/>
</dbReference>
<keyword evidence="3" id="KW-0547">Nucleotide-binding</keyword>
<evidence type="ECO:0000313" key="9">
    <source>
        <dbReference type="Proteomes" id="UP001060368"/>
    </source>
</evidence>
<dbReference type="InterPro" id="IPR000873">
    <property type="entry name" value="AMP-dep_synth/lig_dom"/>
</dbReference>
<dbReference type="GeneID" id="74308484"/>
<protein>
    <submittedName>
        <fullName evidence="8">AMP-binding protein</fullName>
    </submittedName>
</protein>
<name>A0A9E7PRR1_9EURY</name>
<dbReference type="InterPro" id="IPR042099">
    <property type="entry name" value="ANL_N_sf"/>
</dbReference>
<dbReference type="AlphaFoldDB" id="A0A9E7PRR1"/>
<dbReference type="Pfam" id="PF13193">
    <property type="entry name" value="AMP-binding_C"/>
    <property type="match status" value="1"/>
</dbReference>
<dbReference type="Gene3D" id="3.30.300.30">
    <property type="match status" value="1"/>
</dbReference>
<evidence type="ECO:0000313" key="8">
    <source>
        <dbReference type="EMBL" id="UUX93891.1"/>
    </source>
</evidence>
<dbReference type="InterPro" id="IPR025110">
    <property type="entry name" value="AMP-bd_C"/>
</dbReference>
<dbReference type="InterPro" id="IPR051087">
    <property type="entry name" value="Mitochondrial_ACSM"/>
</dbReference>
<dbReference type="SUPFAM" id="SSF56801">
    <property type="entry name" value="Acetyl-CoA synthetase-like"/>
    <property type="match status" value="1"/>
</dbReference>
<dbReference type="GO" id="GO:0004321">
    <property type="term" value="F:fatty-acyl-CoA synthase activity"/>
    <property type="evidence" value="ECO:0007669"/>
    <property type="project" value="TreeGrafter"/>
</dbReference>
<evidence type="ECO:0000259" key="6">
    <source>
        <dbReference type="Pfam" id="PF12728"/>
    </source>
</evidence>
<dbReference type="InterPro" id="IPR045851">
    <property type="entry name" value="AMP-bd_C_sf"/>
</dbReference>
<keyword evidence="4" id="KW-0067">ATP-binding</keyword>
<dbReference type="GO" id="GO:0016405">
    <property type="term" value="F:CoA-ligase activity"/>
    <property type="evidence" value="ECO:0007669"/>
    <property type="project" value="UniProtKB-ARBA"/>
</dbReference>
<feature type="domain" description="AMP-dependent synthetase/ligase" evidence="5">
    <location>
        <begin position="104"/>
        <end position="466"/>
    </location>
</feature>
<accession>A0A9E7PRR1</accession>
<dbReference type="SUPFAM" id="SSF46955">
    <property type="entry name" value="Putative DNA-binding domain"/>
    <property type="match status" value="1"/>
</dbReference>
<evidence type="ECO:0000256" key="4">
    <source>
        <dbReference type="ARBA" id="ARBA00022840"/>
    </source>
</evidence>
<gene>
    <name evidence="8" type="ORF">L6E24_12240</name>
</gene>
<evidence type="ECO:0000256" key="1">
    <source>
        <dbReference type="ARBA" id="ARBA00006432"/>
    </source>
</evidence>
<dbReference type="NCBIfam" id="TIGR01764">
    <property type="entry name" value="excise"/>
    <property type="match status" value="1"/>
</dbReference>